<evidence type="ECO:0000256" key="2">
    <source>
        <dbReference type="SAM" id="Phobius"/>
    </source>
</evidence>
<dbReference type="Proteomes" id="UP001627154">
    <property type="component" value="Unassembled WGS sequence"/>
</dbReference>
<gene>
    <name evidence="3" type="ORF">TKK_018162</name>
</gene>
<organism evidence="3 4">
    <name type="scientific">Trichogramma kaykai</name>
    <dbReference type="NCBI Taxonomy" id="54128"/>
    <lineage>
        <taxon>Eukaryota</taxon>
        <taxon>Metazoa</taxon>
        <taxon>Ecdysozoa</taxon>
        <taxon>Arthropoda</taxon>
        <taxon>Hexapoda</taxon>
        <taxon>Insecta</taxon>
        <taxon>Pterygota</taxon>
        <taxon>Neoptera</taxon>
        <taxon>Endopterygota</taxon>
        <taxon>Hymenoptera</taxon>
        <taxon>Apocrita</taxon>
        <taxon>Proctotrupomorpha</taxon>
        <taxon>Chalcidoidea</taxon>
        <taxon>Trichogrammatidae</taxon>
        <taxon>Trichogramma</taxon>
    </lineage>
</organism>
<reference evidence="3 4" key="1">
    <citation type="journal article" date="2024" name="bioRxiv">
        <title>A reference genome for Trichogramma kaykai: A tiny desert-dwelling parasitoid wasp with competing sex-ratio distorters.</title>
        <authorList>
            <person name="Culotta J."/>
            <person name="Lindsey A.R."/>
        </authorList>
    </citation>
    <scope>NUCLEOTIDE SEQUENCE [LARGE SCALE GENOMIC DNA]</scope>
    <source>
        <strain evidence="3 4">KSX58</strain>
    </source>
</reference>
<keyword evidence="2" id="KW-0472">Membrane</keyword>
<sequence>MASNGWKVVQAHVPLIRFRKGGNARVVGAAAKVASSAGGSQHSAPSATTSKPAGATGPNVLVLPVIEDFQLPPRFQRRQIDIKEMDYINVSIPAPVTCIAISFLLSYITILTKECFIYIIYK</sequence>
<feature type="compositionally biased region" description="Polar residues" evidence="1">
    <location>
        <begin position="41"/>
        <end position="51"/>
    </location>
</feature>
<evidence type="ECO:0000313" key="4">
    <source>
        <dbReference type="Proteomes" id="UP001627154"/>
    </source>
</evidence>
<feature type="region of interest" description="Disordered" evidence="1">
    <location>
        <begin position="35"/>
        <end position="55"/>
    </location>
</feature>
<evidence type="ECO:0000313" key="3">
    <source>
        <dbReference type="EMBL" id="KAL3386289.1"/>
    </source>
</evidence>
<name>A0ABD2W098_9HYME</name>
<feature type="transmembrane region" description="Helical" evidence="2">
    <location>
        <begin position="87"/>
        <end position="110"/>
    </location>
</feature>
<keyword evidence="4" id="KW-1185">Reference proteome</keyword>
<evidence type="ECO:0000256" key="1">
    <source>
        <dbReference type="SAM" id="MobiDB-lite"/>
    </source>
</evidence>
<protein>
    <submittedName>
        <fullName evidence="3">Uncharacterized protein</fullName>
    </submittedName>
</protein>
<keyword evidence="2" id="KW-0812">Transmembrane</keyword>
<dbReference type="EMBL" id="JBJJXI010000147">
    <property type="protein sequence ID" value="KAL3386289.1"/>
    <property type="molecule type" value="Genomic_DNA"/>
</dbReference>
<dbReference type="AlphaFoldDB" id="A0ABD2W098"/>
<accession>A0ABD2W098</accession>
<proteinExistence type="predicted"/>
<comment type="caution">
    <text evidence="3">The sequence shown here is derived from an EMBL/GenBank/DDBJ whole genome shotgun (WGS) entry which is preliminary data.</text>
</comment>
<keyword evidence="2" id="KW-1133">Transmembrane helix</keyword>